<comment type="caution">
    <text evidence="4">The sequence shown here is derived from an EMBL/GenBank/DDBJ whole genome shotgun (WGS) entry which is preliminary data.</text>
</comment>
<dbReference type="AlphaFoldDB" id="A0A820PUY6"/>
<evidence type="ECO:0000256" key="2">
    <source>
        <dbReference type="ARBA" id="ARBA00022803"/>
    </source>
</evidence>
<dbReference type="InterPro" id="IPR011990">
    <property type="entry name" value="TPR-like_helical_dom_sf"/>
</dbReference>
<feature type="non-terminal residue" evidence="4">
    <location>
        <position position="173"/>
    </location>
</feature>
<dbReference type="Pfam" id="PF13424">
    <property type="entry name" value="TPR_12"/>
    <property type="match status" value="2"/>
</dbReference>
<proteinExistence type="predicted"/>
<reference evidence="4" key="1">
    <citation type="submission" date="2021-02" db="EMBL/GenBank/DDBJ databases">
        <authorList>
            <person name="Nowell W R."/>
        </authorList>
    </citation>
    <scope>NUCLEOTIDE SEQUENCE</scope>
</reference>
<name>A0A820PUY6_9BILA</name>
<evidence type="ECO:0000256" key="3">
    <source>
        <dbReference type="PROSITE-ProRule" id="PRU00339"/>
    </source>
</evidence>
<dbReference type="EMBL" id="CAJOBB010025734">
    <property type="protein sequence ID" value="CAF4410697.1"/>
    <property type="molecule type" value="Genomic_DNA"/>
</dbReference>
<accession>A0A820PUY6</accession>
<evidence type="ECO:0000256" key="1">
    <source>
        <dbReference type="ARBA" id="ARBA00022737"/>
    </source>
</evidence>
<dbReference type="InterPro" id="IPR019734">
    <property type="entry name" value="TPR_rpt"/>
</dbReference>
<dbReference type="SMART" id="SM00028">
    <property type="entry name" value="TPR"/>
    <property type="match status" value="4"/>
</dbReference>
<protein>
    <recommendedName>
        <fullName evidence="6">Tetratricopeptide repeat protein</fullName>
    </recommendedName>
</protein>
<keyword evidence="2 3" id="KW-0802">TPR repeat</keyword>
<dbReference type="SUPFAM" id="SSF48452">
    <property type="entry name" value="TPR-like"/>
    <property type="match status" value="1"/>
</dbReference>
<dbReference type="PANTHER" id="PTHR45641:SF19">
    <property type="entry name" value="NEPHROCYSTIN-3"/>
    <property type="match status" value="1"/>
</dbReference>
<evidence type="ECO:0000313" key="4">
    <source>
        <dbReference type="EMBL" id="CAF4410697.1"/>
    </source>
</evidence>
<dbReference type="PANTHER" id="PTHR45641">
    <property type="entry name" value="TETRATRICOPEPTIDE REPEAT PROTEIN (AFU_ORTHOLOGUE AFUA_6G03870)"/>
    <property type="match status" value="1"/>
</dbReference>
<sequence length="173" mass="20333">NIIDAKAALYTNTGRIKFQQGLFNEAVKDFHNVYDIQLEQKPKNYFNLARTMNTLGLIYIEEKNYDLALDYHFDVLKTYKQHIGISELLLANSNDSIGIIFTHKHDYDQALKYLFRAMKLYEKYLPNKDHPTMATNYNNIGLVFYYIKQHSQALEYCLEALTIREKVLPITHT</sequence>
<organism evidence="4 5">
    <name type="scientific">Adineta steineri</name>
    <dbReference type="NCBI Taxonomy" id="433720"/>
    <lineage>
        <taxon>Eukaryota</taxon>
        <taxon>Metazoa</taxon>
        <taxon>Spiralia</taxon>
        <taxon>Gnathifera</taxon>
        <taxon>Rotifera</taxon>
        <taxon>Eurotatoria</taxon>
        <taxon>Bdelloidea</taxon>
        <taxon>Adinetida</taxon>
        <taxon>Adinetidae</taxon>
        <taxon>Adineta</taxon>
    </lineage>
</organism>
<dbReference type="Gene3D" id="1.25.40.10">
    <property type="entry name" value="Tetratricopeptide repeat domain"/>
    <property type="match status" value="2"/>
</dbReference>
<evidence type="ECO:0008006" key="6">
    <source>
        <dbReference type="Google" id="ProtNLM"/>
    </source>
</evidence>
<dbReference type="Proteomes" id="UP000663868">
    <property type="component" value="Unassembled WGS sequence"/>
</dbReference>
<evidence type="ECO:0000313" key="5">
    <source>
        <dbReference type="Proteomes" id="UP000663868"/>
    </source>
</evidence>
<gene>
    <name evidence="4" type="ORF">KXQ929_LOCUS51573</name>
</gene>
<keyword evidence="1" id="KW-0677">Repeat</keyword>
<dbReference type="PROSITE" id="PS50005">
    <property type="entry name" value="TPR"/>
    <property type="match status" value="1"/>
</dbReference>
<feature type="non-terminal residue" evidence="4">
    <location>
        <position position="1"/>
    </location>
</feature>
<feature type="repeat" description="TPR" evidence="3">
    <location>
        <begin position="91"/>
        <end position="124"/>
    </location>
</feature>